<accession>C9SEL9</accession>
<gene>
    <name evidence="1" type="ORF">VDBG_02721</name>
</gene>
<evidence type="ECO:0000313" key="2">
    <source>
        <dbReference type="Proteomes" id="UP000008698"/>
    </source>
</evidence>
<reference evidence="2" key="1">
    <citation type="journal article" date="2011" name="PLoS Pathog.">
        <title>Comparative genomics yields insights into niche adaptation of plant vascular wilt pathogens.</title>
        <authorList>
            <person name="Klosterman S.J."/>
            <person name="Subbarao K.V."/>
            <person name="Kang S."/>
            <person name="Veronese P."/>
            <person name="Gold S.E."/>
            <person name="Thomma B.P.H.J."/>
            <person name="Chen Z."/>
            <person name="Henrissat B."/>
            <person name="Lee Y.-H."/>
            <person name="Park J."/>
            <person name="Garcia-Pedrajas M.D."/>
            <person name="Barbara D.J."/>
            <person name="Anchieta A."/>
            <person name="de Jonge R."/>
            <person name="Santhanam P."/>
            <person name="Maruthachalam K."/>
            <person name="Atallah Z."/>
            <person name="Amyotte S.G."/>
            <person name="Paz Z."/>
            <person name="Inderbitzin P."/>
            <person name="Hayes R.J."/>
            <person name="Heiman D.I."/>
            <person name="Young S."/>
            <person name="Zeng Q."/>
            <person name="Engels R."/>
            <person name="Galagan J."/>
            <person name="Cuomo C.A."/>
            <person name="Dobinson K.F."/>
            <person name="Ma L.-J."/>
        </authorList>
    </citation>
    <scope>NUCLEOTIDE SEQUENCE [LARGE SCALE GENOMIC DNA]</scope>
    <source>
        <strain evidence="2">VaMs.102 / ATCC MYA-4576 / FGSC 10136</strain>
    </source>
</reference>
<sequence>MAAFAGPRYRFTILPDYFVDYEQVAAQDPSGKATTQPNLGILDREYPEIEIPGTPWERLVTNVTRLNAESKGDVKYKVLFLTRHGLGYHNVQQAKVGTPDATGRGLTATAQSFGVTPLLSRRASTKPSN</sequence>
<protein>
    <submittedName>
        <fullName evidence="1">Phosphoglycerate mutase family protein</fullName>
    </submittedName>
</protein>
<name>C9SEL9_VERA1</name>
<keyword evidence="2" id="KW-1185">Reference proteome</keyword>
<dbReference type="EMBL" id="DS985216">
    <property type="protein sequence ID" value="EEY16612.1"/>
    <property type="molecule type" value="Genomic_DNA"/>
</dbReference>
<organism evidence="2">
    <name type="scientific">Verticillium alfalfae (strain VaMs.102 / ATCC MYA-4576 / FGSC 10136)</name>
    <name type="common">Verticillium wilt of alfalfa</name>
    <name type="synonym">Verticillium albo-atrum</name>
    <dbReference type="NCBI Taxonomy" id="526221"/>
    <lineage>
        <taxon>Eukaryota</taxon>
        <taxon>Fungi</taxon>
        <taxon>Dikarya</taxon>
        <taxon>Ascomycota</taxon>
        <taxon>Pezizomycotina</taxon>
        <taxon>Sordariomycetes</taxon>
        <taxon>Hypocreomycetidae</taxon>
        <taxon>Glomerellales</taxon>
        <taxon>Plectosphaerellaceae</taxon>
        <taxon>Verticillium</taxon>
    </lineage>
</organism>
<dbReference type="RefSeq" id="XP_003006582.1">
    <property type="nucleotide sequence ID" value="XM_003006536.1"/>
</dbReference>
<proteinExistence type="predicted"/>
<dbReference type="KEGG" id="val:VDBG_02721"/>
<dbReference type="OrthoDB" id="496981at2759"/>
<dbReference type="GeneID" id="9535964"/>
<dbReference type="eggNOG" id="KOG4754">
    <property type="taxonomic scope" value="Eukaryota"/>
</dbReference>
<dbReference type="Proteomes" id="UP000008698">
    <property type="component" value="Unassembled WGS sequence"/>
</dbReference>
<evidence type="ECO:0000313" key="1">
    <source>
        <dbReference type="EMBL" id="EEY16612.1"/>
    </source>
</evidence>
<dbReference type="HOGENOM" id="CLU_1950451_0_0_1"/>
<dbReference type="AlphaFoldDB" id="C9SEL9"/>